<accession>A0AAD7IDD8</accession>
<evidence type="ECO:0000313" key="2">
    <source>
        <dbReference type="EMBL" id="KAJ7739384.1"/>
    </source>
</evidence>
<keyword evidence="3" id="KW-1185">Reference proteome</keyword>
<protein>
    <submittedName>
        <fullName evidence="2">Uncharacterized protein</fullName>
    </submittedName>
</protein>
<feature type="signal peptide" evidence="1">
    <location>
        <begin position="1"/>
        <end position="24"/>
    </location>
</feature>
<keyword evidence="1" id="KW-0732">Signal</keyword>
<evidence type="ECO:0000313" key="3">
    <source>
        <dbReference type="Proteomes" id="UP001215598"/>
    </source>
</evidence>
<dbReference type="AlphaFoldDB" id="A0AAD7IDD8"/>
<evidence type="ECO:0000256" key="1">
    <source>
        <dbReference type="SAM" id="SignalP"/>
    </source>
</evidence>
<proteinExistence type="predicted"/>
<gene>
    <name evidence="2" type="ORF">B0H16DRAFT_1758959</name>
</gene>
<name>A0AAD7IDD8_9AGAR</name>
<reference evidence="2" key="1">
    <citation type="submission" date="2023-03" db="EMBL/GenBank/DDBJ databases">
        <title>Massive genome expansion in bonnet fungi (Mycena s.s.) driven by repeated elements and novel gene families across ecological guilds.</title>
        <authorList>
            <consortium name="Lawrence Berkeley National Laboratory"/>
            <person name="Harder C.B."/>
            <person name="Miyauchi S."/>
            <person name="Viragh M."/>
            <person name="Kuo A."/>
            <person name="Thoen E."/>
            <person name="Andreopoulos B."/>
            <person name="Lu D."/>
            <person name="Skrede I."/>
            <person name="Drula E."/>
            <person name="Henrissat B."/>
            <person name="Morin E."/>
            <person name="Kohler A."/>
            <person name="Barry K."/>
            <person name="LaButti K."/>
            <person name="Morin E."/>
            <person name="Salamov A."/>
            <person name="Lipzen A."/>
            <person name="Mereny Z."/>
            <person name="Hegedus B."/>
            <person name="Baldrian P."/>
            <person name="Stursova M."/>
            <person name="Weitz H."/>
            <person name="Taylor A."/>
            <person name="Grigoriev I.V."/>
            <person name="Nagy L.G."/>
            <person name="Martin F."/>
            <person name="Kauserud H."/>
        </authorList>
    </citation>
    <scope>NUCLEOTIDE SEQUENCE</scope>
    <source>
        <strain evidence="2">CBHHK182m</strain>
    </source>
</reference>
<sequence length="265" mass="28417">MRHTLLAATVLACTFVASAPDCKAGLIYCGKALPSIDNGSARTRQPHEQFSWRPAFAKYGPSWFQLAASWNAGLNFQEQLNSKSPTLKPNGSATCANAAAAGWKQNSEEAAPGCGIASAVKKIKDQNHNDGSVRDVWCCILITCMLGANTFAFFFHHQLSLCSVVAVIAARILQASIQPPMALVSAPSASAARRLHNDDRTSIHIASASRGLKSLITLSPPLVTPTALSRHVGIKSDSAPVYVGPRIEDQQRRHCGVHRMSDCKE</sequence>
<dbReference type="Proteomes" id="UP001215598">
    <property type="component" value="Unassembled WGS sequence"/>
</dbReference>
<dbReference type="EMBL" id="JARKIB010000107">
    <property type="protein sequence ID" value="KAJ7739384.1"/>
    <property type="molecule type" value="Genomic_DNA"/>
</dbReference>
<organism evidence="2 3">
    <name type="scientific">Mycena metata</name>
    <dbReference type="NCBI Taxonomy" id="1033252"/>
    <lineage>
        <taxon>Eukaryota</taxon>
        <taxon>Fungi</taxon>
        <taxon>Dikarya</taxon>
        <taxon>Basidiomycota</taxon>
        <taxon>Agaricomycotina</taxon>
        <taxon>Agaricomycetes</taxon>
        <taxon>Agaricomycetidae</taxon>
        <taxon>Agaricales</taxon>
        <taxon>Marasmiineae</taxon>
        <taxon>Mycenaceae</taxon>
        <taxon>Mycena</taxon>
    </lineage>
</organism>
<feature type="chain" id="PRO_5041916135" evidence="1">
    <location>
        <begin position="25"/>
        <end position="265"/>
    </location>
</feature>
<comment type="caution">
    <text evidence="2">The sequence shown here is derived from an EMBL/GenBank/DDBJ whole genome shotgun (WGS) entry which is preliminary data.</text>
</comment>